<evidence type="ECO:0000313" key="1">
    <source>
        <dbReference type="EMBL" id="SVB65181.1"/>
    </source>
</evidence>
<feature type="non-terminal residue" evidence="1">
    <location>
        <position position="1"/>
    </location>
</feature>
<gene>
    <name evidence="1" type="ORF">METZ01_LOCUS218035</name>
</gene>
<accession>A0A382FT87</accession>
<reference evidence="1" key="1">
    <citation type="submission" date="2018-05" db="EMBL/GenBank/DDBJ databases">
        <authorList>
            <person name="Lanie J.A."/>
            <person name="Ng W.-L."/>
            <person name="Kazmierczak K.M."/>
            <person name="Andrzejewski T.M."/>
            <person name="Davidsen T.M."/>
            <person name="Wayne K.J."/>
            <person name="Tettelin H."/>
            <person name="Glass J.I."/>
            <person name="Rusch D."/>
            <person name="Podicherti R."/>
            <person name="Tsui H.-C.T."/>
            <person name="Winkler M.E."/>
        </authorList>
    </citation>
    <scope>NUCLEOTIDE SEQUENCE</scope>
</reference>
<protein>
    <submittedName>
        <fullName evidence="1">Uncharacterized protein</fullName>
    </submittedName>
</protein>
<proteinExistence type="predicted"/>
<sequence>DDASDLAKELKLVNEAIDLANAEKSAITRAKTLANALADEATLAKNLKLANDELLKAISKEAAAQKAFNLGKNLGPESKLAKNLAAASDELAKITKSRGVAAETLRLARLSLRDAQVAAEAARAAIPKPGAGGAGAKTLKPVQRMMGRMGNRWFLGNTMISAERAAELGADVGKTTASVASKTTKPAGFLSKLAPNLDEVLPKGGGGLWAEIKAMSGFSREGKFINELMQKVGHIGQDMAKGIANAPGVKGTLKFLNNPLVQKALAALNVLDLAKGAGSIKEGEGSKTTAAVGSMADSWITQMVKLVEMGGAFYRDEDLATADYSWSKATESHLSEFFGQMQNRMFEHKKDAKGELMYEMDEAGKFLLDEQGKHIPIISNMWSDFVTKGTGMSGFNAIFKHGMPSMTNMRSMIDTYFATVQGIRSTGSAEKGDLKYIQTESGFIHETSKGLNELIGTMKAFMEQNAQRNAEASVHMSKHDSTTALVPTMASDAIVQGLFEHHNQNN</sequence>
<name>A0A382FT87_9ZZZZ</name>
<dbReference type="AlphaFoldDB" id="A0A382FT87"/>
<dbReference type="EMBL" id="UINC01051255">
    <property type="protein sequence ID" value="SVB65181.1"/>
    <property type="molecule type" value="Genomic_DNA"/>
</dbReference>
<organism evidence="1">
    <name type="scientific">marine metagenome</name>
    <dbReference type="NCBI Taxonomy" id="408172"/>
    <lineage>
        <taxon>unclassified sequences</taxon>
        <taxon>metagenomes</taxon>
        <taxon>ecological metagenomes</taxon>
    </lineage>
</organism>